<dbReference type="GO" id="GO:0006865">
    <property type="term" value="P:amino acid transport"/>
    <property type="evidence" value="ECO:0007669"/>
    <property type="project" value="UniProtKB-KW"/>
</dbReference>
<feature type="transmembrane region" description="Helical" evidence="7">
    <location>
        <begin position="65"/>
        <end position="86"/>
    </location>
</feature>
<comment type="caution">
    <text evidence="9">The sequence shown here is derived from an EMBL/GenBank/DDBJ whole genome shotgun (WGS) entry which is preliminary data.</text>
</comment>
<evidence type="ECO:0000256" key="3">
    <source>
        <dbReference type="ARBA" id="ARBA00022692"/>
    </source>
</evidence>
<dbReference type="Pfam" id="PF01490">
    <property type="entry name" value="Aa_trans"/>
    <property type="match status" value="2"/>
</dbReference>
<name>A0AAN7MBG5_TRANT</name>
<proteinExistence type="predicted"/>
<evidence type="ECO:0000313" key="9">
    <source>
        <dbReference type="EMBL" id="KAK4802004.1"/>
    </source>
</evidence>
<evidence type="ECO:0000256" key="2">
    <source>
        <dbReference type="ARBA" id="ARBA00022448"/>
    </source>
</evidence>
<evidence type="ECO:0000313" key="10">
    <source>
        <dbReference type="Proteomes" id="UP001346149"/>
    </source>
</evidence>
<dbReference type="EMBL" id="JAXQNO010000002">
    <property type="protein sequence ID" value="KAK4802004.1"/>
    <property type="molecule type" value="Genomic_DNA"/>
</dbReference>
<feature type="domain" description="Amino acid transporter transmembrane" evidence="8">
    <location>
        <begin position="90"/>
        <end position="145"/>
    </location>
</feature>
<feature type="domain" description="Amino acid transporter transmembrane" evidence="8">
    <location>
        <begin position="8"/>
        <end position="66"/>
    </location>
</feature>
<organism evidence="9 10">
    <name type="scientific">Trapa natans</name>
    <name type="common">Water chestnut</name>
    <dbReference type="NCBI Taxonomy" id="22666"/>
    <lineage>
        <taxon>Eukaryota</taxon>
        <taxon>Viridiplantae</taxon>
        <taxon>Streptophyta</taxon>
        <taxon>Embryophyta</taxon>
        <taxon>Tracheophyta</taxon>
        <taxon>Spermatophyta</taxon>
        <taxon>Magnoliopsida</taxon>
        <taxon>eudicotyledons</taxon>
        <taxon>Gunneridae</taxon>
        <taxon>Pentapetalae</taxon>
        <taxon>rosids</taxon>
        <taxon>malvids</taxon>
        <taxon>Myrtales</taxon>
        <taxon>Lythraceae</taxon>
        <taxon>Trapa</taxon>
    </lineage>
</organism>
<feature type="transmembrane region" description="Helical" evidence="7">
    <location>
        <begin position="106"/>
        <end position="125"/>
    </location>
</feature>
<protein>
    <recommendedName>
        <fullName evidence="8">Amino acid transporter transmembrane domain-containing protein</fullName>
    </recommendedName>
</protein>
<gene>
    <name evidence="9" type="ORF">SAY86_000207</name>
</gene>
<keyword evidence="5 7" id="KW-1133">Transmembrane helix</keyword>
<evidence type="ECO:0000256" key="1">
    <source>
        <dbReference type="ARBA" id="ARBA00004370"/>
    </source>
</evidence>
<feature type="transmembrane region" description="Helical" evidence="7">
    <location>
        <begin position="131"/>
        <end position="153"/>
    </location>
</feature>
<feature type="transmembrane region" description="Helical" evidence="7">
    <location>
        <begin position="36"/>
        <end position="53"/>
    </location>
</feature>
<evidence type="ECO:0000256" key="4">
    <source>
        <dbReference type="ARBA" id="ARBA00022970"/>
    </source>
</evidence>
<evidence type="ECO:0000256" key="7">
    <source>
        <dbReference type="SAM" id="Phobius"/>
    </source>
</evidence>
<accession>A0AAN7MBG5</accession>
<comment type="subcellular location">
    <subcellularLocation>
        <location evidence="1">Membrane</location>
    </subcellularLocation>
</comment>
<sequence>MIYYTNDNLDKRTWTYIFGACCVTTVSIPSFHNYQIWSFLGLVMTTYTAWYPTAAPLLHGQLCSVLMMVVGVGGGSEALGSGRLYFVWEKAIGMHNCKSLCRRAVARLQVVIPIWFLAIIFPFFGPINSTVGSLLVSFTVYIIPAGPSSYLHLQVSSC</sequence>
<evidence type="ECO:0000256" key="6">
    <source>
        <dbReference type="ARBA" id="ARBA00023136"/>
    </source>
</evidence>
<reference evidence="9 10" key="1">
    <citation type="journal article" date="2023" name="Hortic Res">
        <title>Pangenome of water caltrop reveals structural variations and asymmetric subgenome divergence after allopolyploidization.</title>
        <authorList>
            <person name="Zhang X."/>
            <person name="Chen Y."/>
            <person name="Wang L."/>
            <person name="Yuan Y."/>
            <person name="Fang M."/>
            <person name="Shi L."/>
            <person name="Lu R."/>
            <person name="Comes H.P."/>
            <person name="Ma Y."/>
            <person name="Chen Y."/>
            <person name="Huang G."/>
            <person name="Zhou Y."/>
            <person name="Zheng Z."/>
            <person name="Qiu Y."/>
        </authorList>
    </citation>
    <scope>NUCLEOTIDE SEQUENCE [LARGE SCALE GENOMIC DNA]</scope>
    <source>
        <strain evidence="9">F231</strain>
    </source>
</reference>
<keyword evidence="2" id="KW-0813">Transport</keyword>
<keyword evidence="3 7" id="KW-0812">Transmembrane</keyword>
<evidence type="ECO:0000256" key="5">
    <source>
        <dbReference type="ARBA" id="ARBA00022989"/>
    </source>
</evidence>
<dbReference type="Proteomes" id="UP001346149">
    <property type="component" value="Unassembled WGS sequence"/>
</dbReference>
<feature type="transmembrane region" description="Helical" evidence="7">
    <location>
        <begin position="13"/>
        <end position="31"/>
    </location>
</feature>
<evidence type="ECO:0000259" key="8">
    <source>
        <dbReference type="Pfam" id="PF01490"/>
    </source>
</evidence>
<dbReference type="GO" id="GO:0016020">
    <property type="term" value="C:membrane"/>
    <property type="evidence" value="ECO:0007669"/>
    <property type="project" value="UniProtKB-SubCell"/>
</dbReference>
<dbReference type="AlphaFoldDB" id="A0AAN7MBG5"/>
<dbReference type="InterPro" id="IPR013057">
    <property type="entry name" value="AA_transpt_TM"/>
</dbReference>
<keyword evidence="4" id="KW-0029">Amino-acid transport</keyword>
<keyword evidence="6 7" id="KW-0472">Membrane</keyword>
<keyword evidence="10" id="KW-1185">Reference proteome</keyword>